<feature type="transmembrane region" description="Helical" evidence="1">
    <location>
        <begin position="177"/>
        <end position="201"/>
    </location>
</feature>
<dbReference type="Pfam" id="PF12040">
    <property type="entry name" value="DUF3526"/>
    <property type="match status" value="1"/>
</dbReference>
<dbReference type="PANTHER" id="PTHR43471">
    <property type="entry name" value="ABC TRANSPORTER PERMEASE"/>
    <property type="match status" value="1"/>
</dbReference>
<dbReference type="InterPro" id="IPR021913">
    <property type="entry name" value="DUF3526"/>
</dbReference>
<accession>A0ABV4HV61</accession>
<keyword evidence="3" id="KW-1185">Reference proteome</keyword>
<dbReference type="RefSeq" id="WP_370565748.1">
    <property type="nucleotide sequence ID" value="NZ_JBFWIB010000024.1"/>
</dbReference>
<feature type="transmembrane region" description="Helical" evidence="1">
    <location>
        <begin position="442"/>
        <end position="463"/>
    </location>
</feature>
<sequence length="472" mass="51477">MSLATIFVKEVRVAWRSGRVWPLLAMWLVLAMLAGVSSIAAQQRADQDRSVAAERDQRTWEAQGARNPHSVAHFGQYAYKPVTALGALEPGLDPWLGTSVWMEAHYQNPASQRAAEDLTPLSRMGALSLGWMLQVLLPLTILVLGFDLFAGERARGALKLQLAAGARPAMLMLGKTLSLLLTTLAVTVPAWLTVLVVAFGIDAVPFADNAVRLALWLSAYAAYGLAWALLTLAVSAFAGHARLSLGVLSGIWLLCVLLLPRLAAERAEAIHPTPQASTFWTEIRKAQQEGIDGHNPGDARARQLEAETLARYGVDKLEDLPVSFAGIALQAGEEYADQVYDRYYAQLWSGYRAQADDQQRWAWIAPVIAPRDLAMAAAGTDLTHHQHFAQAAEQHRRALQRFLNADMTANAKGQDFDYVAAPDFWAKAPRFTYVLPQVAPSLHGVIVLALWIALGLLGCIVVLRRLQGASVA</sequence>
<keyword evidence="1" id="KW-0472">Membrane</keyword>
<dbReference type="PANTHER" id="PTHR43471:SF1">
    <property type="entry name" value="ABC TRANSPORTER PERMEASE PROTEIN NOSY-RELATED"/>
    <property type="match status" value="1"/>
</dbReference>
<feature type="transmembrane region" description="Helical" evidence="1">
    <location>
        <begin position="131"/>
        <end position="150"/>
    </location>
</feature>
<dbReference type="Pfam" id="PF12679">
    <property type="entry name" value="ABC2_membrane_2"/>
    <property type="match status" value="1"/>
</dbReference>
<proteinExistence type="predicted"/>
<organism evidence="2 3">
    <name type="scientific">Luteimonas salinilitoris</name>
    <dbReference type="NCBI Taxonomy" id="3237697"/>
    <lineage>
        <taxon>Bacteria</taxon>
        <taxon>Pseudomonadati</taxon>
        <taxon>Pseudomonadota</taxon>
        <taxon>Gammaproteobacteria</taxon>
        <taxon>Lysobacterales</taxon>
        <taxon>Lysobacteraceae</taxon>
        <taxon>Luteimonas</taxon>
    </lineage>
</organism>
<name>A0ABV4HV61_9GAMM</name>
<protein>
    <submittedName>
        <fullName evidence="2">ABC transporter permease</fullName>
    </submittedName>
</protein>
<dbReference type="EMBL" id="JBFWIC010000043">
    <property type="protein sequence ID" value="MEZ0476650.1"/>
    <property type="molecule type" value="Genomic_DNA"/>
</dbReference>
<reference evidence="2 3" key="1">
    <citation type="submission" date="2024-07" db="EMBL/GenBank/DDBJ databases">
        <title>Luteimonas salilacus sp. nov., isolated from the shore soil of Salt Lake in Tibet of China.</title>
        <authorList>
            <person name="Zhang X."/>
            <person name="Li A."/>
        </authorList>
    </citation>
    <scope>NUCLEOTIDE SEQUENCE [LARGE SCALE GENOMIC DNA]</scope>
    <source>
        <strain evidence="2 3">B3-2-R+30</strain>
    </source>
</reference>
<keyword evidence="1" id="KW-1133">Transmembrane helix</keyword>
<feature type="transmembrane region" description="Helical" evidence="1">
    <location>
        <begin position="245"/>
        <end position="264"/>
    </location>
</feature>
<evidence type="ECO:0000313" key="2">
    <source>
        <dbReference type="EMBL" id="MEZ0476650.1"/>
    </source>
</evidence>
<evidence type="ECO:0000313" key="3">
    <source>
        <dbReference type="Proteomes" id="UP001566331"/>
    </source>
</evidence>
<comment type="caution">
    <text evidence="2">The sequence shown here is derived from an EMBL/GenBank/DDBJ whole genome shotgun (WGS) entry which is preliminary data.</text>
</comment>
<keyword evidence="1" id="KW-0812">Transmembrane</keyword>
<dbReference type="Proteomes" id="UP001566331">
    <property type="component" value="Unassembled WGS sequence"/>
</dbReference>
<evidence type="ECO:0000256" key="1">
    <source>
        <dbReference type="SAM" id="Phobius"/>
    </source>
</evidence>
<gene>
    <name evidence="2" type="ORF">AB6713_18845</name>
</gene>
<feature type="transmembrane region" description="Helical" evidence="1">
    <location>
        <begin position="20"/>
        <end position="41"/>
    </location>
</feature>
<feature type="transmembrane region" description="Helical" evidence="1">
    <location>
        <begin position="213"/>
        <end position="238"/>
    </location>
</feature>